<dbReference type="InterPro" id="IPR020109">
    <property type="entry name" value="Holin_r1t"/>
</dbReference>
<proteinExistence type="predicted"/>
<dbReference type="OrthoDB" id="3394330at2"/>
<name>A0A1H1LNF4_9CORY</name>
<organism evidence="2 3">
    <name type="scientific">Corynebacterium timonense</name>
    <dbReference type="NCBI Taxonomy" id="441500"/>
    <lineage>
        <taxon>Bacteria</taxon>
        <taxon>Bacillati</taxon>
        <taxon>Actinomycetota</taxon>
        <taxon>Actinomycetes</taxon>
        <taxon>Mycobacteriales</taxon>
        <taxon>Corynebacteriaceae</taxon>
        <taxon>Corynebacterium</taxon>
    </lineage>
</organism>
<feature type="region of interest" description="Disordered" evidence="1">
    <location>
        <begin position="93"/>
        <end position="118"/>
    </location>
</feature>
<evidence type="ECO:0000313" key="3">
    <source>
        <dbReference type="Proteomes" id="UP000182237"/>
    </source>
</evidence>
<dbReference type="Proteomes" id="UP000182237">
    <property type="component" value="Chromosome I"/>
</dbReference>
<dbReference type="STRING" id="1203190.GCA_000312345_00486"/>
<sequence length="118" mass="11905">MFATTFWKGAAERAVKTFAQSLVAAIGVGTAVPVWELGWEEMLGIAATATVLSVLTSIASAGAAEPGTPSLVTTTEPRDTDALVAGAAAAELAGIPTANPHDPPLDDVAGGSHRLDHE</sequence>
<accession>A0A1H1LNF4</accession>
<gene>
    <name evidence="2" type="ORF">SAMN04488539_0284</name>
</gene>
<dbReference type="eggNOG" id="ENOG5032EFG">
    <property type="taxonomic scope" value="Bacteria"/>
</dbReference>
<protein>
    <submittedName>
        <fullName evidence="2">Phage r1t holin</fullName>
    </submittedName>
</protein>
<keyword evidence="3" id="KW-1185">Reference proteome</keyword>
<evidence type="ECO:0000256" key="1">
    <source>
        <dbReference type="SAM" id="MobiDB-lite"/>
    </source>
</evidence>
<evidence type="ECO:0000313" key="2">
    <source>
        <dbReference type="EMBL" id="SDR76114.1"/>
    </source>
</evidence>
<dbReference type="RefSeq" id="WP_019193353.1">
    <property type="nucleotide sequence ID" value="NZ_LT629765.1"/>
</dbReference>
<dbReference type="Pfam" id="PF16945">
    <property type="entry name" value="Phage_r1t_holin"/>
    <property type="match status" value="1"/>
</dbReference>
<reference evidence="2 3" key="1">
    <citation type="submission" date="2016-10" db="EMBL/GenBank/DDBJ databases">
        <authorList>
            <person name="de Groot N.N."/>
        </authorList>
    </citation>
    <scope>NUCLEOTIDE SEQUENCE [LARGE SCALE GENOMIC DNA]</scope>
    <source>
        <strain evidence="2 3">DSM 45434</strain>
    </source>
</reference>
<dbReference type="AlphaFoldDB" id="A0A1H1LNF4"/>
<dbReference type="EMBL" id="LT629765">
    <property type="protein sequence ID" value="SDR76114.1"/>
    <property type="molecule type" value="Genomic_DNA"/>
</dbReference>